<dbReference type="PANTHER" id="PTHR33452">
    <property type="entry name" value="OXIDOREDUCTASE CATD-RELATED"/>
    <property type="match status" value="1"/>
</dbReference>
<feature type="transmembrane region" description="Helical" evidence="8">
    <location>
        <begin position="103"/>
        <end position="126"/>
    </location>
</feature>
<evidence type="ECO:0000256" key="1">
    <source>
        <dbReference type="ARBA" id="ARBA00004651"/>
    </source>
</evidence>
<keyword evidence="10" id="KW-1185">Reference proteome</keyword>
<protein>
    <submittedName>
        <fullName evidence="9">DoxX family protein</fullName>
    </submittedName>
</protein>
<dbReference type="EMBL" id="CP108085">
    <property type="protein sequence ID" value="WUP78573.1"/>
    <property type="molecule type" value="Genomic_DNA"/>
</dbReference>
<reference evidence="9" key="1">
    <citation type="submission" date="2022-10" db="EMBL/GenBank/DDBJ databases">
        <title>The complete genomes of actinobacterial strains from the NBC collection.</title>
        <authorList>
            <person name="Joergensen T.S."/>
            <person name="Alvarez Arevalo M."/>
            <person name="Sterndorff E.B."/>
            <person name="Faurdal D."/>
            <person name="Vuksanovic O."/>
            <person name="Mourched A.-S."/>
            <person name="Charusanti P."/>
            <person name="Shaw S."/>
            <person name="Blin K."/>
            <person name="Weber T."/>
        </authorList>
    </citation>
    <scope>NUCLEOTIDE SEQUENCE</scope>
    <source>
        <strain evidence="9">NBC_00254</strain>
    </source>
</reference>
<keyword evidence="6 8" id="KW-0472">Membrane</keyword>
<sequence>MKRTLHDLASLAARMGVGGIFFANGWQKLEAGLNATADQFTALQAPLPHVWAPVTMLTELVGGTLLIAGLIVPAVGLLLFAEALAVFVITAGDSGLPLTGGDIELIVALGAASVLLAVTGAGRISVDHMVVIKRREAEAAGEFAADAEADAVIAALRPPQPGEPGADEPSARPAASGSASGSGSGSGSGSASGKPAPAPSTGSAGPPEPPSASGASAGSTSSGTSTAAEPPGEEAPATTTVRKATPRQRRTRREDDTTTESRAEAH</sequence>
<keyword evidence="3" id="KW-1003">Cell membrane</keyword>
<evidence type="ECO:0000313" key="10">
    <source>
        <dbReference type="Proteomes" id="UP001432011"/>
    </source>
</evidence>
<dbReference type="InterPro" id="IPR032808">
    <property type="entry name" value="DoxX"/>
</dbReference>
<dbReference type="Proteomes" id="UP001432011">
    <property type="component" value="Chromosome"/>
</dbReference>
<evidence type="ECO:0000256" key="2">
    <source>
        <dbReference type="ARBA" id="ARBA00006679"/>
    </source>
</evidence>
<organism evidence="9 10">
    <name type="scientific">Microbispora hainanensis</name>
    <dbReference type="NCBI Taxonomy" id="568844"/>
    <lineage>
        <taxon>Bacteria</taxon>
        <taxon>Bacillati</taxon>
        <taxon>Actinomycetota</taxon>
        <taxon>Actinomycetes</taxon>
        <taxon>Streptosporangiales</taxon>
        <taxon>Streptosporangiaceae</taxon>
        <taxon>Microbispora</taxon>
    </lineage>
</organism>
<feature type="region of interest" description="Disordered" evidence="7">
    <location>
        <begin position="157"/>
        <end position="266"/>
    </location>
</feature>
<feature type="transmembrane region" description="Helical" evidence="8">
    <location>
        <begin position="65"/>
        <end position="91"/>
    </location>
</feature>
<feature type="compositionally biased region" description="Low complexity" evidence="7">
    <location>
        <begin position="191"/>
        <end position="243"/>
    </location>
</feature>
<evidence type="ECO:0000256" key="8">
    <source>
        <dbReference type="SAM" id="Phobius"/>
    </source>
</evidence>
<accession>A0ABZ1T1L2</accession>
<comment type="subcellular location">
    <subcellularLocation>
        <location evidence="1">Cell membrane</location>
        <topology evidence="1">Multi-pass membrane protein</topology>
    </subcellularLocation>
</comment>
<evidence type="ECO:0000256" key="6">
    <source>
        <dbReference type="ARBA" id="ARBA00023136"/>
    </source>
</evidence>
<evidence type="ECO:0000256" key="4">
    <source>
        <dbReference type="ARBA" id="ARBA00022692"/>
    </source>
</evidence>
<comment type="similarity">
    <text evidence="2">Belongs to the DoxX family.</text>
</comment>
<evidence type="ECO:0000256" key="3">
    <source>
        <dbReference type="ARBA" id="ARBA00022475"/>
    </source>
</evidence>
<keyword evidence="4 8" id="KW-0812">Transmembrane</keyword>
<name>A0ABZ1T1L2_9ACTN</name>
<keyword evidence="5 8" id="KW-1133">Transmembrane helix</keyword>
<evidence type="ECO:0000256" key="5">
    <source>
        <dbReference type="ARBA" id="ARBA00022989"/>
    </source>
</evidence>
<feature type="compositionally biased region" description="Gly residues" evidence="7">
    <location>
        <begin position="180"/>
        <end position="190"/>
    </location>
</feature>
<feature type="compositionally biased region" description="Basic and acidic residues" evidence="7">
    <location>
        <begin position="252"/>
        <end position="266"/>
    </location>
</feature>
<dbReference type="RefSeq" id="WP_328710685.1">
    <property type="nucleotide sequence ID" value="NZ_CP108085.1"/>
</dbReference>
<proteinExistence type="inferred from homology"/>
<dbReference type="InterPro" id="IPR051907">
    <property type="entry name" value="DoxX-like_oxidoreductase"/>
</dbReference>
<dbReference type="PANTHER" id="PTHR33452:SF1">
    <property type="entry name" value="INNER MEMBRANE PROTEIN YPHA-RELATED"/>
    <property type="match status" value="1"/>
</dbReference>
<evidence type="ECO:0000256" key="7">
    <source>
        <dbReference type="SAM" id="MobiDB-lite"/>
    </source>
</evidence>
<dbReference type="Pfam" id="PF07681">
    <property type="entry name" value="DoxX"/>
    <property type="match status" value="1"/>
</dbReference>
<gene>
    <name evidence="9" type="ORF">OG913_16745</name>
</gene>
<evidence type="ECO:0000313" key="9">
    <source>
        <dbReference type="EMBL" id="WUP78573.1"/>
    </source>
</evidence>